<reference evidence="10 11" key="1">
    <citation type="submission" date="2020-01" db="EMBL/GenBank/DDBJ databases">
        <title>Muriicola jejuensis KCTC 22299.</title>
        <authorList>
            <person name="Wang G."/>
        </authorList>
    </citation>
    <scope>NUCLEOTIDE SEQUENCE [LARGE SCALE GENOMIC DNA]</scope>
    <source>
        <strain evidence="10 11">KCTC 22299</strain>
    </source>
</reference>
<evidence type="ECO:0000313" key="10">
    <source>
        <dbReference type="EMBL" id="NER09392.1"/>
    </source>
</evidence>
<dbReference type="Proteomes" id="UP000468443">
    <property type="component" value="Unassembled WGS sequence"/>
</dbReference>
<dbReference type="Gene3D" id="3.30.950.10">
    <property type="entry name" value="Methyltransferase, Cobalt-precorrin-4 Transmethylase, Domain 2"/>
    <property type="match status" value="1"/>
</dbReference>
<evidence type="ECO:0000256" key="4">
    <source>
        <dbReference type="ARBA" id="ARBA00022679"/>
    </source>
</evidence>
<dbReference type="AlphaFoldDB" id="A0A6P0UA07"/>
<dbReference type="RefSeq" id="WP_163691447.1">
    <property type="nucleotide sequence ID" value="NZ_FXTW01000001.1"/>
</dbReference>
<dbReference type="PANTHER" id="PTHR45790:SF3">
    <property type="entry name" value="S-ADENOSYL-L-METHIONINE-DEPENDENT UROPORPHYRINOGEN III METHYLTRANSFERASE, CHLOROPLASTIC"/>
    <property type="match status" value="1"/>
</dbReference>
<dbReference type="GO" id="GO:0004851">
    <property type="term" value="F:uroporphyrin-III C-methyltransferase activity"/>
    <property type="evidence" value="ECO:0007669"/>
    <property type="project" value="UniProtKB-EC"/>
</dbReference>
<dbReference type="InterPro" id="IPR000878">
    <property type="entry name" value="4pyrrol_Mease"/>
</dbReference>
<dbReference type="InterPro" id="IPR014777">
    <property type="entry name" value="4pyrrole_Mease_sub1"/>
</dbReference>
<evidence type="ECO:0000256" key="3">
    <source>
        <dbReference type="ARBA" id="ARBA00022603"/>
    </source>
</evidence>
<organism evidence="10 11">
    <name type="scientific">Muriicola jejuensis</name>
    <dbReference type="NCBI Taxonomy" id="504488"/>
    <lineage>
        <taxon>Bacteria</taxon>
        <taxon>Pseudomonadati</taxon>
        <taxon>Bacteroidota</taxon>
        <taxon>Flavobacteriia</taxon>
        <taxon>Flavobacteriales</taxon>
        <taxon>Flavobacteriaceae</taxon>
        <taxon>Muriicola</taxon>
    </lineage>
</organism>
<sequence length="254" mass="27384">MHSLRKLTLVGAGPGDPDLITLKGIRALKAAAVVLYDALVHPDLLGYAPLAEHIFVGKRKGCYAYQQDQINELIVNRANSHGHVVRLKGGDPFVFGRGSEEVEYAVRHGLEVTVIPGISSCIAVPSGQHIPVTKRGVSKSFWVITGTTSKHELCRDIALAARSSATVVILMGMAKLKEIVGTFSREGKSDQPVAVIQNGTLANEKVGTGTIGTILEVVEQEQLSNPAIIVIGEVVNHRDQLLRLQQEYNSEILV</sequence>
<protein>
    <recommendedName>
        <fullName evidence="2">uroporphyrinogen-III C-methyltransferase</fullName>
        <ecNumber evidence="2">2.1.1.107</ecNumber>
    </recommendedName>
</protein>
<dbReference type="EC" id="2.1.1.107" evidence="2"/>
<evidence type="ECO:0000256" key="5">
    <source>
        <dbReference type="ARBA" id="ARBA00022691"/>
    </source>
</evidence>
<feature type="domain" description="Tetrapyrrole methylase" evidence="9">
    <location>
        <begin position="6"/>
        <end position="214"/>
    </location>
</feature>
<dbReference type="NCBIfam" id="TIGR01469">
    <property type="entry name" value="cobA_cysG_Cterm"/>
    <property type="match status" value="1"/>
</dbReference>
<keyword evidence="3 8" id="KW-0489">Methyltransferase</keyword>
<evidence type="ECO:0000256" key="7">
    <source>
        <dbReference type="ARBA" id="ARBA00025705"/>
    </source>
</evidence>
<keyword evidence="6" id="KW-0627">Porphyrin biosynthesis</keyword>
<evidence type="ECO:0000256" key="6">
    <source>
        <dbReference type="ARBA" id="ARBA00023244"/>
    </source>
</evidence>
<name>A0A6P0UA07_9FLAO</name>
<dbReference type="Gene3D" id="3.40.1010.10">
    <property type="entry name" value="Cobalt-precorrin-4 Transmethylase, Domain 1"/>
    <property type="match status" value="1"/>
</dbReference>
<dbReference type="InterPro" id="IPR003043">
    <property type="entry name" value="Uropor_MeTrfase_CS"/>
</dbReference>
<dbReference type="InterPro" id="IPR006366">
    <property type="entry name" value="CobA/CysG_C"/>
</dbReference>
<comment type="pathway">
    <text evidence="7">Porphyrin-containing compound metabolism; siroheme biosynthesis; precorrin-2 from uroporphyrinogen III: step 1/1.</text>
</comment>
<dbReference type="PROSITE" id="PS00839">
    <property type="entry name" value="SUMT_1"/>
    <property type="match status" value="1"/>
</dbReference>
<comment type="caution">
    <text evidence="10">The sequence shown here is derived from an EMBL/GenBank/DDBJ whole genome shotgun (WGS) entry which is preliminary data.</text>
</comment>
<dbReference type="PANTHER" id="PTHR45790">
    <property type="entry name" value="SIROHEME SYNTHASE-RELATED"/>
    <property type="match status" value="1"/>
</dbReference>
<keyword evidence="5" id="KW-0949">S-adenosyl-L-methionine</keyword>
<gene>
    <name evidence="10" type="primary">cobA</name>
    <name evidence="10" type="ORF">GWK09_02590</name>
</gene>
<accession>A0A6P0UA07</accession>
<evidence type="ECO:0000256" key="8">
    <source>
        <dbReference type="RuleBase" id="RU003960"/>
    </source>
</evidence>
<dbReference type="CDD" id="cd11642">
    <property type="entry name" value="SUMT"/>
    <property type="match status" value="1"/>
</dbReference>
<dbReference type="FunFam" id="3.40.1010.10:FF:000001">
    <property type="entry name" value="Siroheme synthase"/>
    <property type="match status" value="1"/>
</dbReference>
<comment type="similarity">
    <text evidence="1 8">Belongs to the precorrin methyltransferase family.</text>
</comment>
<dbReference type="InterPro" id="IPR050161">
    <property type="entry name" value="Siro_Cobalamin_biosynth"/>
</dbReference>
<dbReference type="NCBIfam" id="NF004790">
    <property type="entry name" value="PRK06136.1"/>
    <property type="match status" value="1"/>
</dbReference>
<dbReference type="InterPro" id="IPR014776">
    <property type="entry name" value="4pyrrole_Mease_sub2"/>
</dbReference>
<dbReference type="GO" id="GO:0019354">
    <property type="term" value="P:siroheme biosynthetic process"/>
    <property type="evidence" value="ECO:0007669"/>
    <property type="project" value="InterPro"/>
</dbReference>
<evidence type="ECO:0000256" key="1">
    <source>
        <dbReference type="ARBA" id="ARBA00005879"/>
    </source>
</evidence>
<evidence type="ECO:0000256" key="2">
    <source>
        <dbReference type="ARBA" id="ARBA00012162"/>
    </source>
</evidence>
<dbReference type="SUPFAM" id="SSF53790">
    <property type="entry name" value="Tetrapyrrole methylase"/>
    <property type="match status" value="1"/>
</dbReference>
<keyword evidence="4 8" id="KW-0808">Transferase</keyword>
<keyword evidence="11" id="KW-1185">Reference proteome</keyword>
<proteinExistence type="inferred from homology"/>
<dbReference type="EMBL" id="JAABOP010000001">
    <property type="protein sequence ID" value="NER09392.1"/>
    <property type="molecule type" value="Genomic_DNA"/>
</dbReference>
<evidence type="ECO:0000313" key="11">
    <source>
        <dbReference type="Proteomes" id="UP000468443"/>
    </source>
</evidence>
<dbReference type="GO" id="GO:0032259">
    <property type="term" value="P:methylation"/>
    <property type="evidence" value="ECO:0007669"/>
    <property type="project" value="UniProtKB-KW"/>
</dbReference>
<dbReference type="PROSITE" id="PS00840">
    <property type="entry name" value="SUMT_2"/>
    <property type="match status" value="1"/>
</dbReference>
<dbReference type="Pfam" id="PF00590">
    <property type="entry name" value="TP_methylase"/>
    <property type="match status" value="1"/>
</dbReference>
<evidence type="ECO:0000259" key="9">
    <source>
        <dbReference type="Pfam" id="PF00590"/>
    </source>
</evidence>
<dbReference type="InterPro" id="IPR035996">
    <property type="entry name" value="4pyrrol_Methylase_sf"/>
</dbReference>